<keyword evidence="1" id="KW-0560">Oxidoreductase</keyword>
<reference evidence="3 4" key="1">
    <citation type="journal article" date="2016" name="Nat. Commun.">
        <title>Thousands of microbial genomes shed light on interconnected biogeochemical processes in an aquifer system.</title>
        <authorList>
            <person name="Anantharaman K."/>
            <person name="Brown C.T."/>
            <person name="Hug L.A."/>
            <person name="Sharon I."/>
            <person name="Castelle C.J."/>
            <person name="Probst A.J."/>
            <person name="Thomas B.C."/>
            <person name="Singh A."/>
            <person name="Wilkins M.J."/>
            <person name="Karaoz U."/>
            <person name="Brodie E.L."/>
            <person name="Williams K.H."/>
            <person name="Hubbard S.S."/>
            <person name="Banfield J.F."/>
        </authorList>
    </citation>
    <scope>NUCLEOTIDE SEQUENCE [LARGE SCALE GENOMIC DNA]</scope>
</reference>
<dbReference type="InterPro" id="IPR015422">
    <property type="entry name" value="PyrdxlP-dep_Trfase_small"/>
</dbReference>
<dbReference type="InterPro" id="IPR049315">
    <property type="entry name" value="GDC-P_N"/>
</dbReference>
<dbReference type="PANTHER" id="PTHR42806:SF1">
    <property type="entry name" value="GLYCINE DEHYDROGENASE (DECARBOXYLATING)"/>
    <property type="match status" value="1"/>
</dbReference>
<dbReference type="STRING" id="1817772.A2527_08950"/>
<dbReference type="PIRSF" id="PIRSF006815">
    <property type="entry name" value="GcvPA"/>
    <property type="match status" value="1"/>
</dbReference>
<sequence>MLDKIGVSQASDLFSAIPESLRLQGGLKIVEPKSEYALLKELKAKAADYPADLPSFLGAGAYRRFIPSAISALVSRAEFLTAYTPYQPEVSQGTLQAMFEFQSLLCELTGMEVANASMYEAGSAAAEAVMMAKRVNPKPNKVLLSAGLHPEYAETIKTYLSFGDYQIVTIPLLSSGQTDLELLEKELDQNALCSVLQVVNFYGVIEDQAAHGALLAKSKALNIAVLPEMTSLGLIQTPGQHGADIFVGEGQSLGLPLSYGGPYLGVFGCKKEYMRKMPGRLSGLSEDSRGNRAFCLTLSTREQHIRREKATSNICSNQALCALWVTIYLSLLGKEGLKDLARINMSKTRYALEQIRSQTKLKPRYTGRVYNEFCLELPCNATLWIDKLLHEGLMAGVDLARFGQTEGGILISVTELNSKAEIDLLVSKLGEL</sequence>
<accession>A0A1F6GB20</accession>
<protein>
    <submittedName>
        <fullName evidence="3">Glycine dehydrogenase (Aminomethyl-transferring)</fullName>
    </submittedName>
</protein>
<dbReference type="Gene3D" id="3.90.1150.10">
    <property type="entry name" value="Aspartate Aminotransferase, domain 1"/>
    <property type="match status" value="1"/>
</dbReference>
<organism evidence="3 4">
    <name type="scientific">Candidatus Lambdaproteobacteria bacterium RIFOXYD2_FULL_50_16</name>
    <dbReference type="NCBI Taxonomy" id="1817772"/>
    <lineage>
        <taxon>Bacteria</taxon>
        <taxon>Pseudomonadati</taxon>
        <taxon>Pseudomonadota</taxon>
        <taxon>Candidatus Lambdaproteobacteria</taxon>
    </lineage>
</organism>
<comment type="caution">
    <text evidence="3">The sequence shown here is derived from an EMBL/GenBank/DDBJ whole genome shotgun (WGS) entry which is preliminary data.</text>
</comment>
<dbReference type="Pfam" id="PF02347">
    <property type="entry name" value="GDC-P"/>
    <property type="match status" value="1"/>
</dbReference>
<dbReference type="Gene3D" id="3.40.640.10">
    <property type="entry name" value="Type I PLP-dependent aspartate aminotransferase-like (Major domain)"/>
    <property type="match status" value="1"/>
</dbReference>
<proteinExistence type="predicted"/>
<gene>
    <name evidence="3" type="ORF">A2527_08950</name>
</gene>
<dbReference type="InterPro" id="IPR015424">
    <property type="entry name" value="PyrdxlP-dep_Trfase"/>
</dbReference>
<evidence type="ECO:0000313" key="4">
    <source>
        <dbReference type="Proteomes" id="UP000178449"/>
    </source>
</evidence>
<evidence type="ECO:0000259" key="2">
    <source>
        <dbReference type="Pfam" id="PF02347"/>
    </source>
</evidence>
<evidence type="ECO:0000313" key="3">
    <source>
        <dbReference type="EMBL" id="OGG95305.1"/>
    </source>
</evidence>
<dbReference type="SUPFAM" id="SSF53383">
    <property type="entry name" value="PLP-dependent transferases"/>
    <property type="match status" value="1"/>
</dbReference>
<dbReference type="NCBIfam" id="NF001696">
    <property type="entry name" value="PRK00451.1"/>
    <property type="match status" value="1"/>
</dbReference>
<feature type="domain" description="Glycine cleavage system P-protein N-terminal" evidence="2">
    <location>
        <begin position="1"/>
        <end position="427"/>
    </location>
</feature>
<evidence type="ECO:0000256" key="1">
    <source>
        <dbReference type="ARBA" id="ARBA00023002"/>
    </source>
</evidence>
<dbReference type="GO" id="GO:0009116">
    <property type="term" value="P:nucleoside metabolic process"/>
    <property type="evidence" value="ECO:0007669"/>
    <property type="project" value="InterPro"/>
</dbReference>
<dbReference type="EMBL" id="MFNE01000026">
    <property type="protein sequence ID" value="OGG95305.1"/>
    <property type="molecule type" value="Genomic_DNA"/>
</dbReference>
<name>A0A1F6GB20_9PROT</name>
<dbReference type="Proteomes" id="UP000178449">
    <property type="component" value="Unassembled WGS sequence"/>
</dbReference>
<dbReference type="InterPro" id="IPR015421">
    <property type="entry name" value="PyrdxlP-dep_Trfase_major"/>
</dbReference>
<dbReference type="InterPro" id="IPR023010">
    <property type="entry name" value="GcvPA"/>
</dbReference>
<dbReference type="PANTHER" id="PTHR42806">
    <property type="entry name" value="GLYCINE CLEAVAGE SYSTEM P-PROTEIN"/>
    <property type="match status" value="1"/>
</dbReference>
<dbReference type="GO" id="GO:0004375">
    <property type="term" value="F:glycine dehydrogenase (decarboxylating) activity"/>
    <property type="evidence" value="ECO:0007669"/>
    <property type="project" value="InterPro"/>
</dbReference>
<dbReference type="AlphaFoldDB" id="A0A1F6GB20"/>